<keyword evidence="2" id="KW-1185">Reference proteome</keyword>
<dbReference type="EMBL" id="VUJU01007577">
    <property type="protein sequence ID" value="KAF0743535.1"/>
    <property type="molecule type" value="Genomic_DNA"/>
</dbReference>
<protein>
    <submittedName>
        <fullName evidence="1">THAP-type domain-containing protein</fullName>
    </submittedName>
</protein>
<evidence type="ECO:0000313" key="2">
    <source>
        <dbReference type="Proteomes" id="UP000478052"/>
    </source>
</evidence>
<proteinExistence type="predicted"/>
<evidence type="ECO:0000313" key="1">
    <source>
        <dbReference type="EMBL" id="KAF0743535.1"/>
    </source>
</evidence>
<organism evidence="1 2">
    <name type="scientific">Aphis craccivora</name>
    <name type="common">Cowpea aphid</name>
    <dbReference type="NCBI Taxonomy" id="307492"/>
    <lineage>
        <taxon>Eukaryota</taxon>
        <taxon>Metazoa</taxon>
        <taxon>Ecdysozoa</taxon>
        <taxon>Arthropoda</taxon>
        <taxon>Hexapoda</taxon>
        <taxon>Insecta</taxon>
        <taxon>Pterygota</taxon>
        <taxon>Neoptera</taxon>
        <taxon>Paraneoptera</taxon>
        <taxon>Hemiptera</taxon>
        <taxon>Sternorrhyncha</taxon>
        <taxon>Aphidomorpha</taxon>
        <taxon>Aphidoidea</taxon>
        <taxon>Aphididae</taxon>
        <taxon>Aphidini</taxon>
        <taxon>Aphis</taxon>
        <taxon>Aphis</taxon>
    </lineage>
</organism>
<name>A0A6G0XSY3_APHCR</name>
<sequence length="122" mass="14726">MYQYFKLHQMRQIQKLAMKKRSVLPNDLMTNKPSDINVRYNIHSDANNINLPGTMWGLHIDYSEKKNILYMVFTHISFYNDKFIIFITSKLAKVFIRQKETHIEEYIEKRVDIENLRVKLIC</sequence>
<reference evidence="1 2" key="1">
    <citation type="submission" date="2019-08" db="EMBL/GenBank/DDBJ databases">
        <title>Whole genome of Aphis craccivora.</title>
        <authorList>
            <person name="Voronova N.V."/>
            <person name="Shulinski R.S."/>
            <person name="Bandarenka Y.V."/>
            <person name="Zhorov D.G."/>
            <person name="Warner D."/>
        </authorList>
    </citation>
    <scope>NUCLEOTIDE SEQUENCE [LARGE SCALE GENOMIC DNA]</scope>
    <source>
        <strain evidence="1">180601</strain>
        <tissue evidence="1">Whole Body</tissue>
    </source>
</reference>
<gene>
    <name evidence="1" type="ORF">FWK35_00017388</name>
</gene>
<comment type="caution">
    <text evidence="1">The sequence shown here is derived from an EMBL/GenBank/DDBJ whole genome shotgun (WGS) entry which is preliminary data.</text>
</comment>
<dbReference type="AlphaFoldDB" id="A0A6G0XSY3"/>
<dbReference type="Proteomes" id="UP000478052">
    <property type="component" value="Unassembled WGS sequence"/>
</dbReference>
<dbReference type="OrthoDB" id="6603930at2759"/>
<accession>A0A6G0XSY3</accession>